<dbReference type="eggNOG" id="arCOG07770">
    <property type="taxonomic scope" value="Archaea"/>
</dbReference>
<accession>B9LP65</accession>
<sequence length="96" mass="10437">MKALLLLVAGIGGLIETLVPRAVVRAWTKALYRNAGEAEPREWVYAATRAEGAVVVLAALVGLYGVATAEEDEPERVKSDRVETDRVETDRVNTND</sequence>
<keyword evidence="3" id="KW-1185">Reference proteome</keyword>
<dbReference type="HOGENOM" id="CLU_2353133_0_0_2"/>
<feature type="compositionally biased region" description="Basic and acidic residues" evidence="1">
    <location>
        <begin position="75"/>
        <end position="96"/>
    </location>
</feature>
<dbReference type="KEGG" id="hla:Hlac_1566"/>
<proteinExistence type="predicted"/>
<dbReference type="Proteomes" id="UP000000740">
    <property type="component" value="Chromosome 1"/>
</dbReference>
<evidence type="ECO:0000313" key="2">
    <source>
        <dbReference type="EMBL" id="ACM57153.1"/>
    </source>
</evidence>
<protein>
    <submittedName>
        <fullName evidence="2">Uncharacterized protein</fullName>
    </submittedName>
</protein>
<organism evidence="2 3">
    <name type="scientific">Halorubrum lacusprofundi (strain ATCC 49239 / DSM 5036 / JCM 8891 / ACAM 34)</name>
    <dbReference type="NCBI Taxonomy" id="416348"/>
    <lineage>
        <taxon>Archaea</taxon>
        <taxon>Methanobacteriati</taxon>
        <taxon>Methanobacteriota</taxon>
        <taxon>Stenosarchaea group</taxon>
        <taxon>Halobacteria</taxon>
        <taxon>Halobacteriales</taxon>
        <taxon>Haloferacaceae</taxon>
        <taxon>Halorubrum</taxon>
    </lineage>
</organism>
<dbReference type="AlphaFoldDB" id="B9LP65"/>
<reference evidence="2 3" key="1">
    <citation type="journal article" date="2016" name="Stand. Genomic Sci.">
        <title>Complete genome sequence of the Antarctic Halorubrum lacusprofundi type strain ACAM 34.</title>
        <authorList>
            <person name="Anderson I.J."/>
            <person name="DasSarma P."/>
            <person name="Lucas S."/>
            <person name="Copeland A."/>
            <person name="Lapidus A."/>
            <person name="Del Rio T.G."/>
            <person name="Tice H."/>
            <person name="Dalin E."/>
            <person name="Bruce D.C."/>
            <person name="Goodwin L."/>
            <person name="Pitluck S."/>
            <person name="Sims D."/>
            <person name="Brettin T.S."/>
            <person name="Detter J.C."/>
            <person name="Han C.S."/>
            <person name="Larimer F."/>
            <person name="Hauser L."/>
            <person name="Land M."/>
            <person name="Ivanova N."/>
            <person name="Richardson P."/>
            <person name="Cavicchioli R."/>
            <person name="DasSarma S."/>
            <person name="Woese C.R."/>
            <person name="Kyrpides N.C."/>
        </authorList>
    </citation>
    <scope>NUCLEOTIDE SEQUENCE [LARGE SCALE GENOMIC DNA]</scope>
    <source>
        <strain evidence="3">ATCC 49239 / DSM 5036 / JCM 8891 / ACAM 34</strain>
    </source>
</reference>
<name>B9LP65_HALLT</name>
<evidence type="ECO:0000313" key="3">
    <source>
        <dbReference type="Proteomes" id="UP000000740"/>
    </source>
</evidence>
<dbReference type="RefSeq" id="WP_015910293.1">
    <property type="nucleotide sequence ID" value="NC_012029.1"/>
</dbReference>
<evidence type="ECO:0000256" key="1">
    <source>
        <dbReference type="SAM" id="MobiDB-lite"/>
    </source>
</evidence>
<gene>
    <name evidence="2" type="ordered locus">Hlac_1566</name>
</gene>
<feature type="region of interest" description="Disordered" evidence="1">
    <location>
        <begin position="71"/>
        <end position="96"/>
    </location>
</feature>
<dbReference type="GeneID" id="7401499"/>
<dbReference type="EMBL" id="CP001365">
    <property type="protein sequence ID" value="ACM57153.1"/>
    <property type="molecule type" value="Genomic_DNA"/>
</dbReference>